<keyword evidence="1" id="KW-0812">Transmembrane</keyword>
<keyword evidence="3" id="KW-1185">Reference proteome</keyword>
<feature type="transmembrane region" description="Helical" evidence="1">
    <location>
        <begin position="20"/>
        <end position="45"/>
    </location>
</feature>
<dbReference type="STRING" id="53952.A0127_05525"/>
<proteinExistence type="predicted"/>
<sequence>METAELMVSPKTTTVNSIQRIFLMGSPILQLLIVYKNFSIVILLYCQRKLTKNGRETIKL</sequence>
<evidence type="ECO:0000313" key="2">
    <source>
        <dbReference type="EMBL" id="AMQ18665.1"/>
    </source>
</evidence>
<dbReference type="AlphaFoldDB" id="A0A142CV63"/>
<accession>A0A142CV63</accession>
<organism evidence="2 3">
    <name type="scientific">Thermococcus peptonophilus</name>
    <dbReference type="NCBI Taxonomy" id="53952"/>
    <lineage>
        <taxon>Archaea</taxon>
        <taxon>Methanobacteriati</taxon>
        <taxon>Methanobacteriota</taxon>
        <taxon>Thermococci</taxon>
        <taxon>Thermococcales</taxon>
        <taxon>Thermococcaceae</taxon>
        <taxon>Thermococcus</taxon>
    </lineage>
</organism>
<reference evidence="3" key="1">
    <citation type="submission" date="2016-03" db="EMBL/GenBank/DDBJ databases">
        <authorList>
            <person name="Oger P.M."/>
        </authorList>
    </citation>
    <scope>NUCLEOTIDE SEQUENCE [LARGE SCALE GENOMIC DNA]</scope>
    <source>
        <strain evidence="3">OG-1</strain>
    </source>
</reference>
<dbReference type="KEGG" id="tpep:A0127_05525"/>
<keyword evidence="1" id="KW-0472">Membrane</keyword>
<protein>
    <submittedName>
        <fullName evidence="2">Uncharacterized protein</fullName>
    </submittedName>
</protein>
<gene>
    <name evidence="2" type="ORF">A0127_05525</name>
</gene>
<evidence type="ECO:0000313" key="3">
    <source>
        <dbReference type="Proteomes" id="UP000073604"/>
    </source>
</evidence>
<name>A0A142CV63_9EURY</name>
<keyword evidence="1" id="KW-1133">Transmembrane helix</keyword>
<evidence type="ECO:0000256" key="1">
    <source>
        <dbReference type="SAM" id="Phobius"/>
    </source>
</evidence>
<dbReference type="EMBL" id="CP014750">
    <property type="protein sequence ID" value="AMQ18665.1"/>
    <property type="molecule type" value="Genomic_DNA"/>
</dbReference>
<dbReference type="Proteomes" id="UP000073604">
    <property type="component" value="Chromosome"/>
</dbReference>